<dbReference type="Gene3D" id="3.20.20.150">
    <property type="entry name" value="Divalent-metal-dependent TIM barrel enzymes"/>
    <property type="match status" value="1"/>
</dbReference>
<dbReference type="InterPro" id="IPR013022">
    <property type="entry name" value="Xyl_isomerase-like_TIM-brl"/>
</dbReference>
<sequence>MIGVSPAYYISRYGTAFTIDDVIEGMDWLRDHHFTALQLEVFHYNQIDQWTFSNGMRLKNALDDKGLKASQFVAHFLMNSFDSPESLRSDKGLYELEFISALVSRFSLTGIITVPIPPFESDGPAGRDEFLYFDEKLNRIALFLEEKGLALALEPQPGSLAADLSFLERHGKIGLNLDPGHLLCSGIDPFSLDLEILSRVMATHLCENDGVENLSLRPGTFDNRWASLLGNLIGSGYRGTFDLEIICRSEQFEPEYEAGRFFLENYCIQNNIYI</sequence>
<dbReference type="GO" id="GO:0016853">
    <property type="term" value="F:isomerase activity"/>
    <property type="evidence" value="ECO:0007669"/>
    <property type="project" value="UniProtKB-KW"/>
</dbReference>
<dbReference type="RefSeq" id="WP_184744999.1">
    <property type="nucleotide sequence ID" value="NZ_JACHGJ010000002.1"/>
</dbReference>
<proteinExistence type="predicted"/>
<dbReference type="SUPFAM" id="SSF51658">
    <property type="entry name" value="Xylose isomerase-like"/>
    <property type="match status" value="1"/>
</dbReference>
<keyword evidence="2" id="KW-0413">Isomerase</keyword>
<organism evidence="2 3">
    <name type="scientific">Spirochaeta isovalerica</name>
    <dbReference type="NCBI Taxonomy" id="150"/>
    <lineage>
        <taxon>Bacteria</taxon>
        <taxon>Pseudomonadati</taxon>
        <taxon>Spirochaetota</taxon>
        <taxon>Spirochaetia</taxon>
        <taxon>Spirochaetales</taxon>
        <taxon>Spirochaetaceae</taxon>
        <taxon>Spirochaeta</taxon>
    </lineage>
</organism>
<keyword evidence="3" id="KW-1185">Reference proteome</keyword>
<reference evidence="2 3" key="1">
    <citation type="submission" date="2020-08" db="EMBL/GenBank/DDBJ databases">
        <title>Genomic Encyclopedia of Type Strains, Phase IV (KMG-IV): sequencing the most valuable type-strain genomes for metagenomic binning, comparative biology and taxonomic classification.</title>
        <authorList>
            <person name="Goeker M."/>
        </authorList>
    </citation>
    <scope>NUCLEOTIDE SEQUENCE [LARGE SCALE GENOMIC DNA]</scope>
    <source>
        <strain evidence="2 3">DSM 2461</strain>
    </source>
</reference>
<accession>A0A841RA87</accession>
<dbReference type="Proteomes" id="UP000587760">
    <property type="component" value="Unassembled WGS sequence"/>
</dbReference>
<evidence type="ECO:0000313" key="2">
    <source>
        <dbReference type="EMBL" id="MBB6479608.1"/>
    </source>
</evidence>
<dbReference type="AlphaFoldDB" id="A0A841RA87"/>
<name>A0A841RA87_9SPIO</name>
<evidence type="ECO:0000259" key="1">
    <source>
        <dbReference type="Pfam" id="PF01261"/>
    </source>
</evidence>
<dbReference type="EMBL" id="JACHGJ010000002">
    <property type="protein sequence ID" value="MBB6479608.1"/>
    <property type="molecule type" value="Genomic_DNA"/>
</dbReference>
<comment type="caution">
    <text evidence="2">The sequence shown here is derived from an EMBL/GenBank/DDBJ whole genome shotgun (WGS) entry which is preliminary data.</text>
</comment>
<dbReference type="InterPro" id="IPR036237">
    <property type="entry name" value="Xyl_isomerase-like_sf"/>
</dbReference>
<feature type="domain" description="Xylose isomerase-like TIM barrel" evidence="1">
    <location>
        <begin position="27"/>
        <end position="262"/>
    </location>
</feature>
<dbReference type="Pfam" id="PF01261">
    <property type="entry name" value="AP_endonuc_2"/>
    <property type="match status" value="1"/>
</dbReference>
<evidence type="ECO:0000313" key="3">
    <source>
        <dbReference type="Proteomes" id="UP000587760"/>
    </source>
</evidence>
<protein>
    <submittedName>
        <fullName evidence="2">Sugar phosphate isomerase/epimerase</fullName>
    </submittedName>
</protein>
<gene>
    <name evidence="2" type="ORF">HNR50_001266</name>
</gene>